<keyword evidence="2" id="KW-0479">Metal-binding</keyword>
<feature type="compositionally biased region" description="Polar residues" evidence="6">
    <location>
        <begin position="108"/>
        <end position="124"/>
    </location>
</feature>
<organism evidence="8 9">
    <name type="scientific">Ascobolus immersus RN42</name>
    <dbReference type="NCBI Taxonomy" id="1160509"/>
    <lineage>
        <taxon>Eukaryota</taxon>
        <taxon>Fungi</taxon>
        <taxon>Dikarya</taxon>
        <taxon>Ascomycota</taxon>
        <taxon>Pezizomycotina</taxon>
        <taxon>Pezizomycetes</taxon>
        <taxon>Pezizales</taxon>
        <taxon>Ascobolaceae</taxon>
        <taxon>Ascobolus</taxon>
    </lineage>
</organism>
<dbReference type="GO" id="GO:0003677">
    <property type="term" value="F:DNA binding"/>
    <property type="evidence" value="ECO:0007669"/>
    <property type="project" value="InterPro"/>
</dbReference>
<feature type="compositionally biased region" description="Polar residues" evidence="6">
    <location>
        <begin position="853"/>
        <end position="869"/>
    </location>
</feature>
<dbReference type="SMART" id="SM00906">
    <property type="entry name" value="Fungal_trans"/>
    <property type="match status" value="1"/>
</dbReference>
<keyword evidence="9" id="KW-1185">Reference proteome</keyword>
<dbReference type="PANTHER" id="PTHR47338">
    <property type="entry name" value="ZN(II)2CYS6 TRANSCRIPTION FACTOR (EUROFUNG)-RELATED"/>
    <property type="match status" value="1"/>
</dbReference>
<evidence type="ECO:0000313" key="9">
    <source>
        <dbReference type="Proteomes" id="UP000275078"/>
    </source>
</evidence>
<accession>A0A3N4IDL9</accession>
<feature type="compositionally biased region" description="Polar residues" evidence="6">
    <location>
        <begin position="677"/>
        <end position="687"/>
    </location>
</feature>
<feature type="region of interest" description="Disordered" evidence="6">
    <location>
        <begin position="847"/>
        <end position="869"/>
    </location>
</feature>
<dbReference type="InterPro" id="IPR001138">
    <property type="entry name" value="Zn2Cys6_DnaBD"/>
</dbReference>
<feature type="domain" description="Zn(2)-C6 fungal-type" evidence="7">
    <location>
        <begin position="50"/>
        <end position="80"/>
    </location>
</feature>
<dbReference type="PROSITE" id="PS50048">
    <property type="entry name" value="ZN2_CY6_FUNGAL_2"/>
    <property type="match status" value="1"/>
</dbReference>
<evidence type="ECO:0000256" key="4">
    <source>
        <dbReference type="ARBA" id="ARBA00023163"/>
    </source>
</evidence>
<dbReference type="PROSITE" id="PS00463">
    <property type="entry name" value="ZN2_CY6_FUNGAL_1"/>
    <property type="match status" value="1"/>
</dbReference>
<dbReference type="Pfam" id="PF00172">
    <property type="entry name" value="Zn_clus"/>
    <property type="match status" value="1"/>
</dbReference>
<proteinExistence type="predicted"/>
<dbReference type="SMART" id="SM00066">
    <property type="entry name" value="GAL4"/>
    <property type="match status" value="1"/>
</dbReference>
<dbReference type="GO" id="GO:0008270">
    <property type="term" value="F:zinc ion binding"/>
    <property type="evidence" value="ECO:0007669"/>
    <property type="project" value="InterPro"/>
</dbReference>
<keyword evidence="4" id="KW-0804">Transcription</keyword>
<evidence type="ECO:0000256" key="1">
    <source>
        <dbReference type="ARBA" id="ARBA00004123"/>
    </source>
</evidence>
<feature type="region of interest" description="Disordered" evidence="6">
    <location>
        <begin position="674"/>
        <end position="790"/>
    </location>
</feature>
<feature type="region of interest" description="Disordered" evidence="6">
    <location>
        <begin position="108"/>
        <end position="134"/>
    </location>
</feature>
<evidence type="ECO:0000256" key="6">
    <source>
        <dbReference type="SAM" id="MobiDB-lite"/>
    </source>
</evidence>
<reference evidence="8 9" key="1">
    <citation type="journal article" date="2018" name="Nat. Ecol. Evol.">
        <title>Pezizomycetes genomes reveal the molecular basis of ectomycorrhizal truffle lifestyle.</title>
        <authorList>
            <person name="Murat C."/>
            <person name="Payen T."/>
            <person name="Noel B."/>
            <person name="Kuo A."/>
            <person name="Morin E."/>
            <person name="Chen J."/>
            <person name="Kohler A."/>
            <person name="Krizsan K."/>
            <person name="Balestrini R."/>
            <person name="Da Silva C."/>
            <person name="Montanini B."/>
            <person name="Hainaut M."/>
            <person name="Levati E."/>
            <person name="Barry K.W."/>
            <person name="Belfiori B."/>
            <person name="Cichocki N."/>
            <person name="Clum A."/>
            <person name="Dockter R.B."/>
            <person name="Fauchery L."/>
            <person name="Guy J."/>
            <person name="Iotti M."/>
            <person name="Le Tacon F."/>
            <person name="Lindquist E.A."/>
            <person name="Lipzen A."/>
            <person name="Malagnac F."/>
            <person name="Mello A."/>
            <person name="Molinier V."/>
            <person name="Miyauchi S."/>
            <person name="Poulain J."/>
            <person name="Riccioni C."/>
            <person name="Rubini A."/>
            <person name="Sitrit Y."/>
            <person name="Splivallo R."/>
            <person name="Traeger S."/>
            <person name="Wang M."/>
            <person name="Zifcakova L."/>
            <person name="Wipf D."/>
            <person name="Zambonelli A."/>
            <person name="Paolocci F."/>
            <person name="Nowrousian M."/>
            <person name="Ottonello S."/>
            <person name="Baldrian P."/>
            <person name="Spatafora J.W."/>
            <person name="Henrissat B."/>
            <person name="Nagy L.G."/>
            <person name="Aury J.M."/>
            <person name="Wincker P."/>
            <person name="Grigoriev I.V."/>
            <person name="Bonfante P."/>
            <person name="Martin F.M."/>
        </authorList>
    </citation>
    <scope>NUCLEOTIDE SEQUENCE [LARGE SCALE GENOMIC DNA]</scope>
    <source>
        <strain evidence="8 9">RN42</strain>
    </source>
</reference>
<feature type="compositionally biased region" description="Basic and acidic residues" evidence="6">
    <location>
        <begin position="1"/>
        <end position="10"/>
    </location>
</feature>
<feature type="region of interest" description="Disordered" evidence="6">
    <location>
        <begin position="155"/>
        <end position="194"/>
    </location>
</feature>
<dbReference type="InterPro" id="IPR036864">
    <property type="entry name" value="Zn2-C6_fun-type_DNA-bd_sf"/>
</dbReference>
<dbReference type="Pfam" id="PF04082">
    <property type="entry name" value="Fungal_trans"/>
    <property type="match status" value="1"/>
</dbReference>
<evidence type="ECO:0000259" key="7">
    <source>
        <dbReference type="PROSITE" id="PS50048"/>
    </source>
</evidence>
<dbReference type="EMBL" id="ML119660">
    <property type="protein sequence ID" value="RPA84225.1"/>
    <property type="molecule type" value="Genomic_DNA"/>
</dbReference>
<keyword evidence="3" id="KW-0805">Transcription regulation</keyword>
<name>A0A3N4IDL9_ASCIM</name>
<sequence length="869" mass="97261">MPSGSSEKEVSFSTPSDELFQRQGSRESPEHGGNGVGSNDGDVPRTKRIACVVCRRRKLRCDGVKPSCGTCSRLGHDCAYDEVRRKSGPKRGYVKALEARLAQVESLLKTQDGPTTTSRNNTQRGPYDPAGEHTGAQFAVPTEMMTEGVLETLVSEQEAQERSYHSSRHGSSEFQKDASRQPSNGNCNGNPMGAMPGMDQAMISLEMEEALPPQELIDDLTNIFFDKCYHAVPMIHKARYFASLQRAPAQRPPICLRYAMWALAATVEEKYISYRTHFYRKARRAIDELELLGHGEKIGCVAAIATWNIIACYEFKLMYFPRAWMSTGRASRMAQMMGLHRVDSSAADVKQCLPEPADWIEKEERRRVFWVAFTQDRYASIGTGWPMSIDEKDIITCLPCEEDDWQMGMPDPEGRLTLPQAMTSEGASYLTPFGGVIVMASVFGRNLLHLHRPDGDQRFSDPNCDFWVRHRSLDNLLLSITMSLPQRLRLPNGIEDQNIVFTNMNLHAATICLHQAAIFKAEKYGLSSTTIDESKMRSAAAAQQIASIMRMISHFDISGFNPFVSFCLYVAARVFVQCLKLKPNDNSFRSSIEFLLMALRHMRKVNPLTESFLLQLEVDLMGYNIDAPEVNNRMPYTLRKGDVSVQNGDPSCHPDKTPAERREFVEKVGFHHRPWNGLQQNAQNGQTDNEDPRTSGSNFSRTVFPPTMKTGGIIAGNDAGEKGQQRPTCGDMFFGKEVPPVRAHSVSDSQEGLSPHQNSSSATPDSRGFTPLSTDTSGRSQGTSNSGYSPMEMRQDEYQQAIHINAQMSASMSMDYTASLMQPNGEDFTISKDYTWSLMDDLSGNVQQQQQQHDPNLNQDNMTLYSDLF</sequence>
<dbReference type="AlphaFoldDB" id="A0A3N4IDL9"/>
<feature type="compositionally biased region" description="Basic and acidic residues" evidence="6">
    <location>
        <begin position="159"/>
        <end position="179"/>
    </location>
</feature>
<dbReference type="SUPFAM" id="SSF57701">
    <property type="entry name" value="Zn2/Cys6 DNA-binding domain"/>
    <property type="match status" value="1"/>
</dbReference>
<dbReference type="GO" id="GO:0005634">
    <property type="term" value="C:nucleus"/>
    <property type="evidence" value="ECO:0007669"/>
    <property type="project" value="UniProtKB-SubCell"/>
</dbReference>
<dbReference type="CDD" id="cd12148">
    <property type="entry name" value="fungal_TF_MHR"/>
    <property type="match status" value="1"/>
</dbReference>
<dbReference type="InterPro" id="IPR007219">
    <property type="entry name" value="XnlR_reg_dom"/>
</dbReference>
<evidence type="ECO:0000256" key="5">
    <source>
        <dbReference type="ARBA" id="ARBA00023242"/>
    </source>
</evidence>
<dbReference type="GO" id="GO:0000981">
    <property type="term" value="F:DNA-binding transcription factor activity, RNA polymerase II-specific"/>
    <property type="evidence" value="ECO:0007669"/>
    <property type="project" value="InterPro"/>
</dbReference>
<dbReference type="GO" id="GO:0006351">
    <property type="term" value="P:DNA-templated transcription"/>
    <property type="evidence" value="ECO:0007669"/>
    <property type="project" value="InterPro"/>
</dbReference>
<evidence type="ECO:0000313" key="8">
    <source>
        <dbReference type="EMBL" id="RPA84225.1"/>
    </source>
</evidence>
<dbReference type="STRING" id="1160509.A0A3N4IDL9"/>
<feature type="compositionally biased region" description="Polar residues" evidence="6">
    <location>
        <begin position="180"/>
        <end position="189"/>
    </location>
</feature>
<keyword evidence="5" id="KW-0539">Nucleus</keyword>
<feature type="compositionally biased region" description="Polar residues" evidence="6">
    <location>
        <begin position="771"/>
        <end position="788"/>
    </location>
</feature>
<dbReference type="Proteomes" id="UP000275078">
    <property type="component" value="Unassembled WGS sequence"/>
</dbReference>
<dbReference type="OrthoDB" id="5600212at2759"/>
<feature type="region of interest" description="Disordered" evidence="6">
    <location>
        <begin position="1"/>
        <end position="42"/>
    </location>
</feature>
<evidence type="ECO:0000256" key="2">
    <source>
        <dbReference type="ARBA" id="ARBA00022723"/>
    </source>
</evidence>
<dbReference type="PANTHER" id="PTHR47338:SF10">
    <property type="entry name" value="TRANSCRIPTION FACTOR DOMAIN-CONTAINING PROTEIN-RELATED"/>
    <property type="match status" value="1"/>
</dbReference>
<evidence type="ECO:0000256" key="3">
    <source>
        <dbReference type="ARBA" id="ARBA00023015"/>
    </source>
</evidence>
<dbReference type="InterPro" id="IPR050815">
    <property type="entry name" value="TF_fung"/>
</dbReference>
<dbReference type="CDD" id="cd00067">
    <property type="entry name" value="GAL4"/>
    <property type="match status" value="1"/>
</dbReference>
<protein>
    <recommendedName>
        <fullName evidence="7">Zn(2)-C6 fungal-type domain-containing protein</fullName>
    </recommendedName>
</protein>
<comment type="subcellular location">
    <subcellularLocation>
        <location evidence="1">Nucleus</location>
    </subcellularLocation>
</comment>
<feature type="compositionally biased region" description="Polar residues" evidence="6">
    <location>
        <begin position="746"/>
        <end position="764"/>
    </location>
</feature>
<dbReference type="Gene3D" id="4.10.240.10">
    <property type="entry name" value="Zn(2)-C6 fungal-type DNA-binding domain"/>
    <property type="match status" value="1"/>
</dbReference>
<gene>
    <name evidence="8" type="ORF">BJ508DRAFT_42867</name>
</gene>